<dbReference type="InterPro" id="IPR017978">
    <property type="entry name" value="GPCR_3_C"/>
</dbReference>
<keyword evidence="15" id="KW-1185">Reference proteome</keyword>
<feature type="transmembrane region" description="Helical" evidence="12">
    <location>
        <begin position="12"/>
        <end position="32"/>
    </location>
</feature>
<dbReference type="PANTHER" id="PTHR24061">
    <property type="entry name" value="CALCIUM-SENSING RECEPTOR-RELATED"/>
    <property type="match status" value="1"/>
</dbReference>
<feature type="transmembrane region" description="Helical" evidence="12">
    <location>
        <begin position="780"/>
        <end position="802"/>
    </location>
</feature>
<name>A0AAW1BTA3_CROAD</name>
<dbReference type="FunFam" id="3.40.50.2300:FF:000024">
    <property type="entry name" value="Vomeronasal 2, receptor 73"/>
    <property type="match status" value="1"/>
</dbReference>
<dbReference type="Pfam" id="PF07562">
    <property type="entry name" value="NCD3G"/>
    <property type="match status" value="1"/>
</dbReference>
<protein>
    <submittedName>
        <fullName evidence="14">Type-2 vomeronasal receptor</fullName>
    </submittedName>
</protein>
<dbReference type="PRINTS" id="PR01535">
    <property type="entry name" value="VOMERONASL2R"/>
</dbReference>
<dbReference type="PANTHER" id="PTHR24061:SF599">
    <property type="entry name" value="G-PROTEIN COUPLED RECEPTORS FAMILY 3 PROFILE DOMAIN-CONTAINING PROTEIN"/>
    <property type="match status" value="1"/>
</dbReference>
<keyword evidence="3" id="KW-1003">Cell membrane</keyword>
<dbReference type="CDD" id="cd15283">
    <property type="entry name" value="7tmC_V2R_pheromone"/>
    <property type="match status" value="1"/>
</dbReference>
<comment type="similarity">
    <text evidence="2">Belongs to the G-protein coupled receptor 3 family.</text>
</comment>
<feature type="transmembrane region" description="Helical" evidence="12">
    <location>
        <begin position="734"/>
        <end position="753"/>
    </location>
</feature>
<comment type="caution">
    <text evidence="14">The sequence shown here is derived from an EMBL/GenBank/DDBJ whole genome shotgun (WGS) entry which is preliminary data.</text>
</comment>
<accession>A0AAW1BTA3</accession>
<dbReference type="InterPro" id="IPR011500">
    <property type="entry name" value="GPCR_3_9-Cys_dom"/>
</dbReference>
<dbReference type="GO" id="GO:0005886">
    <property type="term" value="C:plasma membrane"/>
    <property type="evidence" value="ECO:0007669"/>
    <property type="project" value="UniProtKB-SubCell"/>
</dbReference>
<evidence type="ECO:0000256" key="2">
    <source>
        <dbReference type="ARBA" id="ARBA00007242"/>
    </source>
</evidence>
<evidence type="ECO:0000256" key="11">
    <source>
        <dbReference type="ARBA" id="ARBA00023224"/>
    </source>
</evidence>
<reference evidence="14 15" key="1">
    <citation type="journal article" date="2024" name="Proc. Natl. Acad. Sci. U.S.A.">
        <title>The genetic regulatory architecture and epigenomic basis for age-related changes in rattlesnake venom.</title>
        <authorList>
            <person name="Hogan M.P."/>
            <person name="Holding M.L."/>
            <person name="Nystrom G.S."/>
            <person name="Colston T.J."/>
            <person name="Bartlett D.A."/>
            <person name="Mason A.J."/>
            <person name="Ellsworth S.A."/>
            <person name="Rautsaw R.M."/>
            <person name="Lawrence K.C."/>
            <person name="Strickland J.L."/>
            <person name="He B."/>
            <person name="Fraser P."/>
            <person name="Margres M.J."/>
            <person name="Gilbert D.M."/>
            <person name="Gibbs H.L."/>
            <person name="Parkinson C.L."/>
            <person name="Rokyta D.R."/>
        </authorList>
    </citation>
    <scope>NUCLEOTIDE SEQUENCE [LARGE SCALE GENOMIC DNA]</scope>
    <source>
        <strain evidence="14">DRR0105</strain>
    </source>
</reference>
<feature type="transmembrane region" description="Helical" evidence="12">
    <location>
        <begin position="690"/>
        <end position="714"/>
    </location>
</feature>
<dbReference type="AlphaFoldDB" id="A0AAW1BTA3"/>
<evidence type="ECO:0000256" key="6">
    <source>
        <dbReference type="ARBA" id="ARBA00022989"/>
    </source>
</evidence>
<dbReference type="FunFam" id="2.10.50.30:FF:000002">
    <property type="entry name" value="Vomeronasal 2 receptor, h1"/>
    <property type="match status" value="1"/>
</dbReference>
<keyword evidence="5" id="KW-0732">Signal</keyword>
<dbReference type="InterPro" id="IPR001828">
    <property type="entry name" value="ANF_lig-bd_rcpt"/>
</dbReference>
<evidence type="ECO:0000256" key="7">
    <source>
        <dbReference type="ARBA" id="ARBA00023040"/>
    </source>
</evidence>
<evidence type="ECO:0000313" key="14">
    <source>
        <dbReference type="EMBL" id="KAK9405265.1"/>
    </source>
</evidence>
<dbReference type="PRINTS" id="PR00248">
    <property type="entry name" value="GPCRMGR"/>
</dbReference>
<dbReference type="InterPro" id="IPR004073">
    <property type="entry name" value="GPCR_3_vmron_rcpt_2"/>
</dbReference>
<dbReference type="InterPro" id="IPR038550">
    <property type="entry name" value="GPCR_3_9-Cys_sf"/>
</dbReference>
<comment type="subcellular location">
    <subcellularLocation>
        <location evidence="1">Cell membrane</location>
        <topology evidence="1">Multi-pass membrane protein</topology>
    </subcellularLocation>
</comment>
<evidence type="ECO:0000256" key="3">
    <source>
        <dbReference type="ARBA" id="ARBA00022475"/>
    </source>
</evidence>
<feature type="transmembrane region" description="Helical" evidence="12">
    <location>
        <begin position="814"/>
        <end position="834"/>
    </location>
</feature>
<feature type="transmembrane region" description="Helical" evidence="12">
    <location>
        <begin position="660"/>
        <end position="678"/>
    </location>
</feature>
<evidence type="ECO:0000256" key="5">
    <source>
        <dbReference type="ARBA" id="ARBA00022729"/>
    </source>
</evidence>
<evidence type="ECO:0000256" key="8">
    <source>
        <dbReference type="ARBA" id="ARBA00023136"/>
    </source>
</evidence>
<keyword evidence="8 12" id="KW-0472">Membrane</keyword>
<keyword evidence="6 12" id="KW-1133">Transmembrane helix</keyword>
<sequence>MDAMDKCSFGGRFSFTVVIFNLLAFMLLPRVVCKLPVSKCPRTQSMTSIHKYYQPGDRIVGGILSQSFIAINAIDFKRPPLQEILWDHVLLTQSYQHVLALVFAVKEMNENPLVLPNITLGFNIFNDFFTPIYTSEATVELLSAPNGFSPNYKCGLQNNLIAVIEGPGSTAFLNIATILTHYKFAQVAYSSTLESKTQTPSHFFYWMFPNALRQYKGFLQLFLHFGWTWIGVFYLNTGNTAEAFWRNILPVFSQKGVCFEFIEKLPGGFLSEDEKAVQTSHAILNTVFNSTTNVVLFHGEFQSILNLRFLLNLLEFNNVDYGTKVWVMTADVDFSSVLFQRSWDINFIHGTLSLSVQSMEISGFQNFIQMRNPTLDKEDSFLKDFWQQTFNCLLPTSSVKEEDETICTGEEKLENLPTTVFETSMTAHSYSVYTAVYAVAHALHVLYSFRGQQRSVRRQKIPNQESWKLHHFLQSISFNSSIGEIFFDKNKEIFAGFDIINWITFPNQTFRRVKVGRIDPETSSDKPLIISEEKIVWPNRFNQERPLSLCNNKCLPGYKKTKIEGKLFCCYDCTPCPKGKISDKTDMDDCFQCPENQYSNNDQDLCIPKHVTYLSYGDLLGTGLVTLALLLSFITIFVLRIFLKYHNTPIVKANNRNLSYTLLISLLLSFLCSLLFIGRPIKMTCLLRQTAFGIIFSVAVSCMLAKTITVVLAFMATKPGSRMRTWLGKRLSLFIVLSCSLIQSTFCTVWLGTSPPFPDFDMWSINSEIIVECNEGSVAMFYSVLGFMGFLAFISFIAAFLARKLPDTFQETKSITLSMLVFCSVWLSFVPAYTSTKGKYTIAVEIFAILASSAGLLAFIFFPKCYIIIIRPDLNKREQLTKRVN</sequence>
<keyword evidence="10" id="KW-0325">Glycoprotein</keyword>
<dbReference type="Gene3D" id="3.40.50.2300">
    <property type="match status" value="2"/>
</dbReference>
<gene>
    <name evidence="14" type="ORF">NXF25_004039</name>
</gene>
<dbReference type="EMBL" id="JAOTOJ010000002">
    <property type="protein sequence ID" value="KAK9405265.1"/>
    <property type="molecule type" value="Genomic_DNA"/>
</dbReference>
<keyword evidence="11" id="KW-0807">Transducer</keyword>
<evidence type="ECO:0000259" key="13">
    <source>
        <dbReference type="PROSITE" id="PS50259"/>
    </source>
</evidence>
<evidence type="ECO:0000313" key="15">
    <source>
        <dbReference type="Proteomes" id="UP001474421"/>
    </source>
</evidence>
<dbReference type="Pfam" id="PF01094">
    <property type="entry name" value="ANF_receptor"/>
    <property type="match status" value="1"/>
</dbReference>
<dbReference type="InterPro" id="IPR028082">
    <property type="entry name" value="Peripla_BP_I"/>
</dbReference>
<evidence type="ECO:0000256" key="9">
    <source>
        <dbReference type="ARBA" id="ARBA00023170"/>
    </source>
</evidence>
<organism evidence="14 15">
    <name type="scientific">Crotalus adamanteus</name>
    <name type="common">Eastern diamondback rattlesnake</name>
    <dbReference type="NCBI Taxonomy" id="8729"/>
    <lineage>
        <taxon>Eukaryota</taxon>
        <taxon>Metazoa</taxon>
        <taxon>Chordata</taxon>
        <taxon>Craniata</taxon>
        <taxon>Vertebrata</taxon>
        <taxon>Euteleostomi</taxon>
        <taxon>Lepidosauria</taxon>
        <taxon>Squamata</taxon>
        <taxon>Bifurcata</taxon>
        <taxon>Unidentata</taxon>
        <taxon>Episquamata</taxon>
        <taxon>Toxicofera</taxon>
        <taxon>Serpentes</taxon>
        <taxon>Colubroidea</taxon>
        <taxon>Viperidae</taxon>
        <taxon>Crotalinae</taxon>
        <taxon>Crotalus</taxon>
    </lineage>
</organism>
<dbReference type="PROSITE" id="PS50259">
    <property type="entry name" value="G_PROTEIN_RECEP_F3_4"/>
    <property type="match status" value="1"/>
</dbReference>
<evidence type="ECO:0000256" key="1">
    <source>
        <dbReference type="ARBA" id="ARBA00004651"/>
    </source>
</evidence>
<feature type="transmembrane region" description="Helical" evidence="12">
    <location>
        <begin position="840"/>
        <end position="862"/>
    </location>
</feature>
<dbReference type="Pfam" id="PF00003">
    <property type="entry name" value="7tm_3"/>
    <property type="match status" value="1"/>
</dbReference>
<evidence type="ECO:0000256" key="10">
    <source>
        <dbReference type="ARBA" id="ARBA00023180"/>
    </source>
</evidence>
<dbReference type="GO" id="GO:0004930">
    <property type="term" value="F:G protein-coupled receptor activity"/>
    <property type="evidence" value="ECO:0007669"/>
    <property type="project" value="UniProtKB-KW"/>
</dbReference>
<evidence type="ECO:0000256" key="4">
    <source>
        <dbReference type="ARBA" id="ARBA00022692"/>
    </source>
</evidence>
<proteinExistence type="inferred from homology"/>
<feature type="transmembrane region" description="Helical" evidence="12">
    <location>
        <begin position="619"/>
        <end position="639"/>
    </location>
</feature>
<feature type="domain" description="G-protein coupled receptors family 3 profile" evidence="13">
    <location>
        <begin position="620"/>
        <end position="884"/>
    </location>
</feature>
<dbReference type="SUPFAM" id="SSF53822">
    <property type="entry name" value="Periplasmic binding protein-like I"/>
    <property type="match status" value="1"/>
</dbReference>
<keyword evidence="7" id="KW-0297">G-protein coupled receptor</keyword>
<keyword evidence="4 12" id="KW-0812">Transmembrane</keyword>
<dbReference type="Proteomes" id="UP001474421">
    <property type="component" value="Unassembled WGS sequence"/>
</dbReference>
<dbReference type="Gene3D" id="2.10.50.30">
    <property type="entry name" value="GPCR, family 3, nine cysteines domain"/>
    <property type="match status" value="1"/>
</dbReference>
<keyword evidence="9 14" id="KW-0675">Receptor</keyword>
<dbReference type="InterPro" id="IPR000337">
    <property type="entry name" value="GPCR_3"/>
</dbReference>
<dbReference type="InterPro" id="IPR000068">
    <property type="entry name" value="GPCR_3_Ca_sens_rcpt-rel"/>
</dbReference>
<evidence type="ECO:0000256" key="12">
    <source>
        <dbReference type="SAM" id="Phobius"/>
    </source>
</evidence>